<dbReference type="PANTHER" id="PTHR42776">
    <property type="entry name" value="SERINE PEPTIDASE S9 FAMILY MEMBER"/>
    <property type="match status" value="1"/>
</dbReference>
<keyword evidence="1" id="KW-0378">Hydrolase</keyword>
<dbReference type="AlphaFoldDB" id="A0A0F8XBZ1"/>
<protein>
    <recommendedName>
        <fullName evidence="3">S9 family peptidase</fullName>
    </recommendedName>
</protein>
<organism evidence="2">
    <name type="scientific">marine sediment metagenome</name>
    <dbReference type="NCBI Taxonomy" id="412755"/>
    <lineage>
        <taxon>unclassified sequences</taxon>
        <taxon>metagenomes</taxon>
        <taxon>ecological metagenomes</taxon>
    </lineage>
</organism>
<accession>A0A0F8XBZ1</accession>
<evidence type="ECO:0000256" key="1">
    <source>
        <dbReference type="ARBA" id="ARBA00022801"/>
    </source>
</evidence>
<gene>
    <name evidence="2" type="ORF">LCGC14_3044320</name>
</gene>
<proteinExistence type="predicted"/>
<sequence>AELTLADDIPSGFGSVRKGVRSVEWRSDVPAQLFWTEALDEGDGSKRVDFRDQVFSLKAPFTGEIEKGPKCSLRFAGIDWGNSSTAMIYEYWWKTRKEIISRFEPDKLEAEKKVLFELNTEDRYADPGSFVSSKNSMGKWVLLFGNKDKSLYLRGRGGSPRGYEPFINSYDLSTGKTNRLWQSSPPYYEYPSRILDGSKGILLVSRESVTEQPNYHRVEWRKGKSTQVTKFPHPHPDLMGLGKQLVTYQREDGVQLSATLHLPYKDPVKNKDLPVIMWAYPREFKDAKSAGQVDDSPYSFDRISHWSTLVWLTQGYAVFDDPKMPIIGEGDKEPNDTFIKQLVASAKAAVDKVVAMG</sequence>
<name>A0A0F8XBZ1_9ZZZZ</name>
<dbReference type="GO" id="GO:0004252">
    <property type="term" value="F:serine-type endopeptidase activity"/>
    <property type="evidence" value="ECO:0007669"/>
    <property type="project" value="TreeGrafter"/>
</dbReference>
<dbReference type="EMBL" id="LAZR01063976">
    <property type="protein sequence ID" value="KKK58450.1"/>
    <property type="molecule type" value="Genomic_DNA"/>
</dbReference>
<feature type="non-terminal residue" evidence="2">
    <location>
        <position position="1"/>
    </location>
</feature>
<reference evidence="2" key="1">
    <citation type="journal article" date="2015" name="Nature">
        <title>Complex archaea that bridge the gap between prokaryotes and eukaryotes.</title>
        <authorList>
            <person name="Spang A."/>
            <person name="Saw J.H."/>
            <person name="Jorgensen S.L."/>
            <person name="Zaremba-Niedzwiedzka K."/>
            <person name="Martijn J."/>
            <person name="Lind A.E."/>
            <person name="van Eijk R."/>
            <person name="Schleper C."/>
            <person name="Guy L."/>
            <person name="Ettema T.J."/>
        </authorList>
    </citation>
    <scope>NUCLEOTIDE SEQUENCE</scope>
</reference>
<comment type="caution">
    <text evidence="2">The sequence shown here is derived from an EMBL/GenBank/DDBJ whole genome shotgun (WGS) entry which is preliminary data.</text>
</comment>
<dbReference type="PANTHER" id="PTHR42776:SF28">
    <property type="entry name" value="GLUTAMYL ENDOPEPTIDASE, CHLOROPLASTIC-RELATED"/>
    <property type="match status" value="1"/>
</dbReference>
<evidence type="ECO:0000313" key="2">
    <source>
        <dbReference type="EMBL" id="KKK58450.1"/>
    </source>
</evidence>
<feature type="non-terminal residue" evidence="2">
    <location>
        <position position="357"/>
    </location>
</feature>
<evidence type="ECO:0008006" key="3">
    <source>
        <dbReference type="Google" id="ProtNLM"/>
    </source>
</evidence>